<dbReference type="PROSITE" id="PS50111">
    <property type="entry name" value="CHEMOTAXIS_TRANSDUC_2"/>
    <property type="match status" value="1"/>
</dbReference>
<protein>
    <submittedName>
        <fullName evidence="15">HAMP domain protein</fullName>
    </submittedName>
</protein>
<proteinExistence type="inferred from homology"/>
<dbReference type="FunFam" id="1.10.287.950:FF:000001">
    <property type="entry name" value="Methyl-accepting chemotaxis sensory transducer"/>
    <property type="match status" value="1"/>
</dbReference>
<evidence type="ECO:0000256" key="10">
    <source>
        <dbReference type="PROSITE-ProRule" id="PRU00284"/>
    </source>
</evidence>
<dbReference type="eggNOG" id="COG0840">
    <property type="taxonomic scope" value="Bacteria"/>
</dbReference>
<keyword evidence="11" id="KW-0175">Coiled coil</keyword>
<dbReference type="GO" id="GO:0006935">
    <property type="term" value="P:chemotaxis"/>
    <property type="evidence" value="ECO:0007669"/>
    <property type="project" value="UniProtKB-KW"/>
</dbReference>
<evidence type="ECO:0000256" key="5">
    <source>
        <dbReference type="ARBA" id="ARBA00022692"/>
    </source>
</evidence>
<keyword evidence="7 12" id="KW-0472">Membrane</keyword>
<evidence type="ECO:0000259" key="13">
    <source>
        <dbReference type="PROSITE" id="PS50111"/>
    </source>
</evidence>
<keyword evidence="8 10" id="KW-0807">Transducer</keyword>
<keyword evidence="6 12" id="KW-1133">Transmembrane helix</keyword>
<evidence type="ECO:0000256" key="6">
    <source>
        <dbReference type="ARBA" id="ARBA00022989"/>
    </source>
</evidence>
<accession>A0A0U1P839</accession>
<evidence type="ECO:0000256" key="12">
    <source>
        <dbReference type="SAM" id="Phobius"/>
    </source>
</evidence>
<dbReference type="Proteomes" id="UP000030675">
    <property type="component" value="Unassembled WGS sequence"/>
</dbReference>
<feature type="domain" description="HAMP" evidence="14">
    <location>
        <begin position="279"/>
        <end position="332"/>
    </location>
</feature>
<keyword evidence="4" id="KW-0145">Chemotaxis</keyword>
<sequence>MKMKHKLMGLSTISVIALVSVLSMSKLANNHMEMMSHAVQDIGQLEVTLLNLRRNEKDFLMRQDLKYREKFQQNIALFDEQLAHLNQELSELDMALPELEQLPVAMKNYQQEMMALINAYEALGLDISQGQYHTFLTASEQMTQLVIEKNVNAAALSHLIQTAKLFVLTGDPEYASLYQQSLTKMDPQLAADYGTEFTAFKQATDAVLTQRTIIGLRYNEGLQGQIRTQSRQVEQEFITMSEQLKQKISEEKQQVVTVTSVVVIAIIALLLGLSWYISASIQRRLNGLSSLMANIAKSHDLSLKADQTGNDEFAHMAENFNYLLAHLRQLICNVKVAVEQLSDASGSLQQRSVETENAMQQQQEETNSVATAVTEMGMTIREIAMNTETAASNAESSHHIAQQGIDEVSATKERIRTLASGLEHTSNEVANLSSLSENIGSVLDVIIAIAEQTNLLALNAAIEAARAGEQGRGFAVVADEVRSLALRTRQSTEEITTIISSLQQQTDQVVNHISDCREQGEASVEQVNSAELKITAIMEEMQQIMDMSTQIATAVEQQSLVSDEITANVTSIRDITASNSDVAGQNAVAANVVAEQAEELDKAITGYRV</sequence>
<evidence type="ECO:0000313" key="15">
    <source>
        <dbReference type="EMBL" id="GAD30780.1"/>
    </source>
</evidence>
<dbReference type="CDD" id="cd11386">
    <property type="entry name" value="MCP_signal"/>
    <property type="match status" value="1"/>
</dbReference>
<evidence type="ECO:0000256" key="2">
    <source>
        <dbReference type="ARBA" id="ARBA00022475"/>
    </source>
</evidence>
<evidence type="ECO:0000256" key="9">
    <source>
        <dbReference type="ARBA" id="ARBA00029447"/>
    </source>
</evidence>
<dbReference type="PANTHER" id="PTHR32089:SF39">
    <property type="entry name" value="METHYL-ACCEPTING CHEMOTAXIS PROTEIN HLYB"/>
    <property type="match status" value="1"/>
</dbReference>
<evidence type="ECO:0000256" key="11">
    <source>
        <dbReference type="SAM" id="Coils"/>
    </source>
</evidence>
<evidence type="ECO:0000256" key="4">
    <source>
        <dbReference type="ARBA" id="ARBA00022500"/>
    </source>
</evidence>
<dbReference type="SMART" id="SM00304">
    <property type="entry name" value="HAMP"/>
    <property type="match status" value="2"/>
</dbReference>
<keyword evidence="5 12" id="KW-0812">Transmembrane</keyword>
<dbReference type="GO" id="GO:0007165">
    <property type="term" value="P:signal transduction"/>
    <property type="evidence" value="ECO:0007669"/>
    <property type="project" value="UniProtKB-KW"/>
</dbReference>
<dbReference type="PROSITE" id="PS50885">
    <property type="entry name" value="HAMP"/>
    <property type="match status" value="1"/>
</dbReference>
<evidence type="ECO:0000259" key="14">
    <source>
        <dbReference type="PROSITE" id="PS50885"/>
    </source>
</evidence>
<feature type="transmembrane region" description="Helical" evidence="12">
    <location>
        <begin position="255"/>
        <end position="277"/>
    </location>
</feature>
<dbReference type="SUPFAM" id="SSF58104">
    <property type="entry name" value="Methyl-accepting chemotaxis protein (MCP) signaling domain"/>
    <property type="match status" value="1"/>
</dbReference>
<evidence type="ECO:0000256" key="3">
    <source>
        <dbReference type="ARBA" id="ARBA00022481"/>
    </source>
</evidence>
<dbReference type="PANTHER" id="PTHR32089">
    <property type="entry name" value="METHYL-ACCEPTING CHEMOTAXIS PROTEIN MCPB"/>
    <property type="match status" value="1"/>
</dbReference>
<dbReference type="Pfam" id="PF00672">
    <property type="entry name" value="HAMP"/>
    <property type="match status" value="1"/>
</dbReference>
<dbReference type="Gene3D" id="1.10.287.950">
    <property type="entry name" value="Methyl-accepting chemotaxis protein"/>
    <property type="match status" value="1"/>
</dbReference>
<feature type="coiled-coil region" evidence="11">
    <location>
        <begin position="68"/>
        <end position="126"/>
    </location>
</feature>
<dbReference type="SMART" id="SM01358">
    <property type="entry name" value="HBM"/>
    <property type="match status" value="1"/>
</dbReference>
<dbReference type="EMBL" id="DF196819">
    <property type="protein sequence ID" value="GAD30780.1"/>
    <property type="molecule type" value="Genomic_DNA"/>
</dbReference>
<dbReference type="InterPro" id="IPR004090">
    <property type="entry name" value="Chemotax_Me-accpt_rcpt"/>
</dbReference>
<dbReference type="SMART" id="SM00283">
    <property type="entry name" value="MA"/>
    <property type="match status" value="1"/>
</dbReference>
<dbReference type="HOGENOM" id="CLU_000445_107_27_6"/>
<dbReference type="CDD" id="cd06225">
    <property type="entry name" value="HAMP"/>
    <property type="match status" value="1"/>
</dbReference>
<dbReference type="InterPro" id="IPR004089">
    <property type="entry name" value="MCPsignal_dom"/>
</dbReference>
<comment type="similarity">
    <text evidence="9">Belongs to the methyl-accepting chemotaxis (MCP) protein family.</text>
</comment>
<evidence type="ECO:0000256" key="7">
    <source>
        <dbReference type="ARBA" id="ARBA00023136"/>
    </source>
</evidence>
<keyword evidence="3" id="KW-0488">Methylation</keyword>
<keyword evidence="2" id="KW-1003">Cell membrane</keyword>
<organism evidence="15 16">
    <name type="scientific">Photobacterium leiognathi lrivu.4.1</name>
    <dbReference type="NCBI Taxonomy" id="1248232"/>
    <lineage>
        <taxon>Bacteria</taxon>
        <taxon>Pseudomonadati</taxon>
        <taxon>Pseudomonadota</taxon>
        <taxon>Gammaproteobacteria</taxon>
        <taxon>Vibrionales</taxon>
        <taxon>Vibrionaceae</taxon>
        <taxon>Photobacterium</taxon>
    </lineage>
</organism>
<comment type="subcellular location">
    <subcellularLocation>
        <location evidence="1">Cell membrane</location>
        <topology evidence="1">Multi-pass membrane protein</topology>
    </subcellularLocation>
</comment>
<gene>
    <name evidence="15" type="ORF">PLEI_2436</name>
</gene>
<name>A0A0U1P839_PHOLE</name>
<dbReference type="InterPro" id="IPR003660">
    <property type="entry name" value="HAMP_dom"/>
</dbReference>
<dbReference type="Pfam" id="PF00015">
    <property type="entry name" value="MCPsignal"/>
    <property type="match status" value="1"/>
</dbReference>
<feature type="domain" description="Methyl-accepting transducer" evidence="13">
    <location>
        <begin position="337"/>
        <end position="573"/>
    </location>
</feature>
<dbReference type="GO" id="GO:0004888">
    <property type="term" value="F:transmembrane signaling receptor activity"/>
    <property type="evidence" value="ECO:0007669"/>
    <property type="project" value="InterPro"/>
</dbReference>
<evidence type="ECO:0000313" key="16">
    <source>
        <dbReference type="Proteomes" id="UP000030675"/>
    </source>
</evidence>
<dbReference type="RefSeq" id="WP_023933528.1">
    <property type="nucleotide sequence ID" value="NZ_DF196819.1"/>
</dbReference>
<evidence type="ECO:0000256" key="8">
    <source>
        <dbReference type="ARBA" id="ARBA00023224"/>
    </source>
</evidence>
<dbReference type="PRINTS" id="PR00260">
    <property type="entry name" value="CHEMTRNSDUCR"/>
</dbReference>
<evidence type="ECO:0000256" key="1">
    <source>
        <dbReference type="ARBA" id="ARBA00004651"/>
    </source>
</evidence>
<dbReference type="AlphaFoldDB" id="A0A0U1P839"/>
<dbReference type="InterPro" id="IPR032255">
    <property type="entry name" value="HBM"/>
</dbReference>
<dbReference type="GO" id="GO:0005886">
    <property type="term" value="C:plasma membrane"/>
    <property type="evidence" value="ECO:0007669"/>
    <property type="project" value="UniProtKB-SubCell"/>
</dbReference>
<reference evidence="16" key="1">
    <citation type="submission" date="2012-12" db="EMBL/GenBank/DDBJ databases">
        <title>Genome Sequence of Photobacterium leiognathi lrivu.4.1.</title>
        <authorList>
            <person name="Urbanczyk H."/>
            <person name="Ogura Y."/>
            <person name="Hayashi T."/>
            <person name="Dunlap P.V."/>
        </authorList>
    </citation>
    <scope>NUCLEOTIDE SEQUENCE [LARGE SCALE GENOMIC DNA]</scope>
    <source>
        <strain evidence="16">lrivu.4.1</strain>
    </source>
</reference>